<dbReference type="RefSeq" id="XP_013236689.1">
    <property type="nucleotide sequence ID" value="XM_013381235.1"/>
</dbReference>
<evidence type="ECO:0000313" key="1">
    <source>
        <dbReference type="EMBL" id="KGG50262.1"/>
    </source>
</evidence>
<dbReference type="HOGENOM" id="CLU_1503790_0_0_1"/>
<dbReference type="PANTHER" id="PTHR22602:SF0">
    <property type="entry name" value="TRANSFERASE CAF17, MITOCHONDRIAL-RELATED"/>
    <property type="match status" value="1"/>
</dbReference>
<dbReference type="VEuPathDB" id="MicrosporidiaDB:DI09_7p410"/>
<dbReference type="GO" id="GO:0016226">
    <property type="term" value="P:iron-sulfur cluster assembly"/>
    <property type="evidence" value="ECO:0007669"/>
    <property type="project" value="TreeGrafter"/>
</dbReference>
<dbReference type="PANTHER" id="PTHR22602">
    <property type="entry name" value="TRANSFERASE CAF17, MITOCHONDRIAL-RELATED"/>
    <property type="match status" value="1"/>
</dbReference>
<name>A0A098VME9_9MICR</name>
<evidence type="ECO:0000313" key="2">
    <source>
        <dbReference type="Proteomes" id="UP000029725"/>
    </source>
</evidence>
<reference evidence="1 2" key="1">
    <citation type="submission" date="2014-04" db="EMBL/GenBank/DDBJ databases">
        <title>A new species of microsporidia sheds light on the evolution of extreme parasitism.</title>
        <authorList>
            <person name="Haag K.L."/>
            <person name="James T.Y."/>
            <person name="Larsson R."/>
            <person name="Schaer T.M."/>
            <person name="Refardt D."/>
            <person name="Pombert J.-F."/>
            <person name="Ebert D."/>
        </authorList>
    </citation>
    <scope>NUCLEOTIDE SEQUENCE [LARGE SCALE GENOMIC DNA]</scope>
    <source>
        <strain evidence="1 2">UGP3</strain>
        <tissue evidence="1">Spores</tissue>
    </source>
</reference>
<dbReference type="OrthoDB" id="191995at2759"/>
<gene>
    <name evidence="1" type="ORF">DI09_7p410</name>
</gene>
<dbReference type="GeneID" id="25260872"/>
<dbReference type="Proteomes" id="UP000029725">
    <property type="component" value="Unassembled WGS sequence"/>
</dbReference>
<organism evidence="1 2">
    <name type="scientific">Mitosporidium daphniae</name>
    <dbReference type="NCBI Taxonomy" id="1485682"/>
    <lineage>
        <taxon>Eukaryota</taxon>
        <taxon>Fungi</taxon>
        <taxon>Fungi incertae sedis</taxon>
        <taxon>Microsporidia</taxon>
        <taxon>Mitosporidium</taxon>
    </lineage>
</organism>
<dbReference type="EMBL" id="JMKJ01000590">
    <property type="protein sequence ID" value="KGG50262.1"/>
    <property type="molecule type" value="Genomic_DNA"/>
</dbReference>
<dbReference type="AlphaFoldDB" id="A0A098VME9"/>
<sequence>MRKMASLDINNQMPRCEDSSSKGLAFDAVYSLKRILLGCPELPFDMVSGSSLPFECNLDVFNFKLTIRTKHQGVIRRRYIPVKLLSDPAHELSVPASLCDHDLCIYLNGEPSKCYNAFSSPIEFKGGRLVSLLGSIGLARMSLNEVENADPIWPILVNGEKRYVKPILQHVKRSNVYCK</sequence>
<dbReference type="InterPro" id="IPR045179">
    <property type="entry name" value="YgfZ/GcvT"/>
</dbReference>
<accession>A0A098VME9</accession>
<proteinExistence type="predicted"/>
<keyword evidence="2" id="KW-1185">Reference proteome</keyword>
<dbReference type="GO" id="GO:0005759">
    <property type="term" value="C:mitochondrial matrix"/>
    <property type="evidence" value="ECO:0007669"/>
    <property type="project" value="TreeGrafter"/>
</dbReference>
<comment type="caution">
    <text evidence="1">The sequence shown here is derived from an EMBL/GenBank/DDBJ whole genome shotgun (WGS) entry which is preliminary data.</text>
</comment>
<protein>
    <submittedName>
        <fullName evidence="1">Uncharacterized protein</fullName>
    </submittedName>
</protein>